<name>A0A7W6CLP3_9HYPH</name>
<gene>
    <name evidence="5" type="ORF">GGQ67_000955</name>
</gene>
<feature type="domain" description="HTH hxlR-type" evidence="4">
    <location>
        <begin position="30"/>
        <end position="128"/>
    </location>
</feature>
<dbReference type="InterPro" id="IPR036390">
    <property type="entry name" value="WH_DNA-bd_sf"/>
</dbReference>
<reference evidence="5 6" key="1">
    <citation type="submission" date="2020-08" db="EMBL/GenBank/DDBJ databases">
        <title>Genomic Encyclopedia of Type Strains, Phase IV (KMG-IV): sequencing the most valuable type-strain genomes for metagenomic binning, comparative biology and taxonomic classification.</title>
        <authorList>
            <person name="Goeker M."/>
        </authorList>
    </citation>
    <scope>NUCLEOTIDE SEQUENCE [LARGE SCALE GENOMIC DNA]</scope>
    <source>
        <strain evidence="5 6">DSM 26575</strain>
    </source>
</reference>
<evidence type="ECO:0000256" key="1">
    <source>
        <dbReference type="ARBA" id="ARBA00023015"/>
    </source>
</evidence>
<protein>
    <submittedName>
        <fullName evidence="5">DNA-binding HxlR family transcriptional regulator</fullName>
    </submittedName>
</protein>
<keyword evidence="2 5" id="KW-0238">DNA-binding</keyword>
<evidence type="ECO:0000256" key="3">
    <source>
        <dbReference type="ARBA" id="ARBA00023163"/>
    </source>
</evidence>
<dbReference type="Pfam" id="PF01638">
    <property type="entry name" value="HxlR"/>
    <property type="match status" value="1"/>
</dbReference>
<dbReference type="AlphaFoldDB" id="A0A7W6CLP3"/>
<evidence type="ECO:0000259" key="4">
    <source>
        <dbReference type="PROSITE" id="PS51118"/>
    </source>
</evidence>
<keyword evidence="6" id="KW-1185">Reference proteome</keyword>
<dbReference type="EMBL" id="JACIDW010000002">
    <property type="protein sequence ID" value="MBB3963330.1"/>
    <property type="molecule type" value="Genomic_DNA"/>
</dbReference>
<dbReference type="SUPFAM" id="SSF46785">
    <property type="entry name" value="Winged helix' DNA-binding domain"/>
    <property type="match status" value="1"/>
</dbReference>
<dbReference type="Gene3D" id="1.10.10.10">
    <property type="entry name" value="Winged helix-like DNA-binding domain superfamily/Winged helix DNA-binding domain"/>
    <property type="match status" value="1"/>
</dbReference>
<evidence type="ECO:0000313" key="5">
    <source>
        <dbReference type="EMBL" id="MBB3963330.1"/>
    </source>
</evidence>
<dbReference type="RefSeq" id="WP_183899051.1">
    <property type="nucleotide sequence ID" value="NZ_JACIDW010000002.1"/>
</dbReference>
<evidence type="ECO:0000256" key="2">
    <source>
        <dbReference type="ARBA" id="ARBA00023125"/>
    </source>
</evidence>
<organism evidence="5 6">
    <name type="scientific">Rhizobium metallidurans</name>
    <dbReference type="NCBI Taxonomy" id="1265931"/>
    <lineage>
        <taxon>Bacteria</taxon>
        <taxon>Pseudomonadati</taxon>
        <taxon>Pseudomonadota</taxon>
        <taxon>Alphaproteobacteria</taxon>
        <taxon>Hyphomicrobiales</taxon>
        <taxon>Rhizobiaceae</taxon>
        <taxon>Rhizobium/Agrobacterium group</taxon>
        <taxon>Rhizobium</taxon>
    </lineage>
</organism>
<dbReference type="Proteomes" id="UP000582090">
    <property type="component" value="Unassembled WGS sequence"/>
</dbReference>
<keyword evidence="3" id="KW-0804">Transcription</keyword>
<dbReference type="PANTHER" id="PTHR33204">
    <property type="entry name" value="TRANSCRIPTIONAL REGULATOR, MARR FAMILY"/>
    <property type="match status" value="1"/>
</dbReference>
<dbReference type="InterPro" id="IPR036388">
    <property type="entry name" value="WH-like_DNA-bd_sf"/>
</dbReference>
<comment type="caution">
    <text evidence="5">The sequence shown here is derived from an EMBL/GenBank/DDBJ whole genome shotgun (WGS) entry which is preliminary data.</text>
</comment>
<evidence type="ECO:0000313" key="6">
    <source>
        <dbReference type="Proteomes" id="UP000582090"/>
    </source>
</evidence>
<dbReference type="PANTHER" id="PTHR33204:SF39">
    <property type="entry name" value="TRANSCRIPTIONAL REGULATORY PROTEIN"/>
    <property type="match status" value="1"/>
</dbReference>
<sequence length="139" mass="15960">MAGTVVNLKSKAEPRVRNEVDLSKLDFNNCPVRDMMQQIGGKWSTLMLEALSQRPYRFGELRRMIPDISQRMLTQTLRDLQRDGYIEREVFPTKPPSVEYRMTALGNSLYQTLALLLNWAENNHEAVRSARVKFDASGA</sequence>
<dbReference type="GO" id="GO:0003677">
    <property type="term" value="F:DNA binding"/>
    <property type="evidence" value="ECO:0007669"/>
    <property type="project" value="UniProtKB-KW"/>
</dbReference>
<keyword evidence="1" id="KW-0805">Transcription regulation</keyword>
<accession>A0A7W6CLP3</accession>
<dbReference type="PROSITE" id="PS51118">
    <property type="entry name" value="HTH_HXLR"/>
    <property type="match status" value="1"/>
</dbReference>
<proteinExistence type="predicted"/>
<dbReference type="InterPro" id="IPR002577">
    <property type="entry name" value="HTH_HxlR"/>
</dbReference>